<gene>
    <name evidence="5" type="primary">padG_1</name>
    <name evidence="5" type="ORF">MOTE_04540</name>
</gene>
<feature type="domain" description="Pyruvate flavodoxin/ferredoxin oxidoreductase pyrimidine binding" evidence="3">
    <location>
        <begin position="14"/>
        <end position="237"/>
    </location>
</feature>
<keyword evidence="2 5" id="KW-0560">Oxidoreductase</keyword>
<dbReference type="FunFam" id="3.40.50.970:FF:000012">
    <property type="entry name" value="Pyruvate:ferredoxin (Flavodoxin) oxidoreductase"/>
    <property type="match status" value="1"/>
</dbReference>
<accession>A0A1J5NYW6</accession>
<dbReference type="InterPro" id="IPR033412">
    <property type="entry name" value="PFOR_II"/>
</dbReference>
<evidence type="ECO:0000256" key="1">
    <source>
        <dbReference type="ARBA" id="ARBA00009032"/>
    </source>
</evidence>
<reference evidence="5 6" key="1">
    <citation type="submission" date="2016-08" db="EMBL/GenBank/DDBJ databases">
        <title>Genome-based comparison of Moorella thermoacetic strains.</title>
        <authorList>
            <person name="Poehlein A."/>
            <person name="Bengelsdorf F.R."/>
            <person name="Esser C."/>
            <person name="Duerre P."/>
            <person name="Daniel R."/>
        </authorList>
    </citation>
    <scope>NUCLEOTIDE SEQUENCE [LARGE SCALE GENOMIC DNA]</scope>
    <source>
        <strain evidence="5 6">DSM 21394</strain>
    </source>
</reference>
<name>A0A1J5NYW6_NEOTH</name>
<comment type="caution">
    <text evidence="5">The sequence shown here is derived from an EMBL/GenBank/DDBJ whole genome shotgun (WGS) entry which is preliminary data.</text>
</comment>
<dbReference type="InterPro" id="IPR050722">
    <property type="entry name" value="Pyruvate:ferred/Flavod_OxRd"/>
</dbReference>
<dbReference type="EC" id="1.2.1.58" evidence="5"/>
<dbReference type="InterPro" id="IPR002880">
    <property type="entry name" value="Pyrv_Fd/Flavodoxin_OxRdtase_N"/>
</dbReference>
<dbReference type="SUPFAM" id="SSF52518">
    <property type="entry name" value="Thiamin diphosphate-binding fold (THDP-binding)"/>
    <property type="match status" value="1"/>
</dbReference>
<dbReference type="PANTHER" id="PTHR32154">
    <property type="entry name" value="PYRUVATE-FLAVODOXIN OXIDOREDUCTASE-RELATED"/>
    <property type="match status" value="1"/>
</dbReference>
<dbReference type="InterPro" id="IPR009014">
    <property type="entry name" value="Transketo_C/PFOR_II"/>
</dbReference>
<dbReference type="CDD" id="cd07034">
    <property type="entry name" value="TPP_PYR_PFOR_IOR-alpha_like"/>
    <property type="match status" value="1"/>
</dbReference>
<organism evidence="5 6">
    <name type="scientific">Neomoorella thermoacetica</name>
    <name type="common">Clostridium thermoaceticum</name>
    <dbReference type="NCBI Taxonomy" id="1525"/>
    <lineage>
        <taxon>Bacteria</taxon>
        <taxon>Bacillati</taxon>
        <taxon>Bacillota</taxon>
        <taxon>Clostridia</taxon>
        <taxon>Neomoorellales</taxon>
        <taxon>Neomoorellaceae</taxon>
        <taxon>Neomoorella</taxon>
    </lineage>
</organism>
<dbReference type="PANTHER" id="PTHR32154:SF0">
    <property type="entry name" value="PYRUVATE-FLAVODOXIN OXIDOREDUCTASE-RELATED"/>
    <property type="match status" value="1"/>
</dbReference>
<dbReference type="GO" id="GO:0006979">
    <property type="term" value="P:response to oxidative stress"/>
    <property type="evidence" value="ECO:0007669"/>
    <property type="project" value="TreeGrafter"/>
</dbReference>
<comment type="similarity">
    <text evidence="1">Belongs to the pyruvate:ferredoxin/flavodoxin oxidoreductase family.</text>
</comment>
<dbReference type="InterPro" id="IPR029061">
    <property type="entry name" value="THDP-binding"/>
</dbReference>
<protein>
    <submittedName>
        <fullName evidence="5">NADH-dependent phenylglyoxylate dehydrogenase subunit alpha</fullName>
        <ecNumber evidence="5">1.2.1.58</ecNumber>
    </submittedName>
</protein>
<evidence type="ECO:0000259" key="4">
    <source>
        <dbReference type="Pfam" id="PF17147"/>
    </source>
</evidence>
<dbReference type="Pfam" id="PF17147">
    <property type="entry name" value="PFOR_II"/>
    <property type="match status" value="1"/>
</dbReference>
<evidence type="ECO:0000259" key="3">
    <source>
        <dbReference type="Pfam" id="PF01855"/>
    </source>
</evidence>
<evidence type="ECO:0000256" key="2">
    <source>
        <dbReference type="ARBA" id="ARBA00023002"/>
    </source>
</evidence>
<dbReference type="Gene3D" id="3.40.50.920">
    <property type="match status" value="1"/>
</dbReference>
<proteinExistence type="inferred from homology"/>
<dbReference type="GO" id="GO:0019752">
    <property type="term" value="P:carboxylic acid metabolic process"/>
    <property type="evidence" value="ECO:0007669"/>
    <property type="project" value="UniProtKB-ARBA"/>
</dbReference>
<sequence length="405" mass="43738">MRAYLNGNEAVATAVRLARAEVVAAYPITPQSTIVEKIAEYIADGSMAADYIRVESEHAALAACYGAAVTGTRVFTATSSQGLAYMFEMLHYVSGCRVPLVMAVTNRGLAAPWTIWADHQDAIACRDTGWIQLYVETAQEALDTCLQAYKIAAHPEVLTPVMVCLDGYVLSHTEEIVDVPDQEAVDVFLPPYRPEYAVDPARPIVFGIGAGPELYPAFKHYQHQAMLRAREIIEDVDREFAALFGRSYGGLVDPYYCDGAEVVLVLMGATAGTAREVVDDLRRRGEQVGLLRLRSFRPFPVAALRSVLAGTKVVAVLDRDCSFGYEGVLATEIKAALQGANVPGTPEVAGFTGGLGGSDIRPEDLAGIFRRCLEAVRRRDRGESPAVSGGCSENGKAEGINLWLS</sequence>
<dbReference type="OrthoDB" id="9794954at2"/>
<dbReference type="FunFam" id="3.40.50.920:FF:000010">
    <property type="entry name" value="Pyruvate ferredoxin oxidoreductase, alpha subunit"/>
    <property type="match status" value="1"/>
</dbReference>
<feature type="domain" description="Pyruvate:ferredoxin oxidoreductase core" evidence="4">
    <location>
        <begin position="260"/>
        <end position="365"/>
    </location>
</feature>
<evidence type="ECO:0000313" key="5">
    <source>
        <dbReference type="EMBL" id="OIQ60927.1"/>
    </source>
</evidence>
<evidence type="ECO:0000313" key="6">
    <source>
        <dbReference type="Proteomes" id="UP000182811"/>
    </source>
</evidence>
<dbReference type="AlphaFoldDB" id="A0A1J5NYW6"/>
<dbReference type="EMBL" id="MDDC01000003">
    <property type="protein sequence ID" value="OIQ60927.1"/>
    <property type="molecule type" value="Genomic_DNA"/>
</dbReference>
<dbReference type="GO" id="GO:0047110">
    <property type="term" value="F:phenylglyoxylate dehydrogenase (acylating) activity"/>
    <property type="evidence" value="ECO:0007669"/>
    <property type="project" value="UniProtKB-EC"/>
</dbReference>
<dbReference type="Proteomes" id="UP000182811">
    <property type="component" value="Unassembled WGS sequence"/>
</dbReference>
<dbReference type="Pfam" id="PF01855">
    <property type="entry name" value="POR_N"/>
    <property type="match status" value="1"/>
</dbReference>
<dbReference type="Gene3D" id="3.40.50.970">
    <property type="match status" value="1"/>
</dbReference>
<dbReference type="SUPFAM" id="SSF52922">
    <property type="entry name" value="TK C-terminal domain-like"/>
    <property type="match status" value="1"/>
</dbReference>